<dbReference type="InterPro" id="IPR050665">
    <property type="entry name" value="Cytochrome_P450_Monooxygen"/>
</dbReference>
<dbReference type="InterPro" id="IPR036396">
    <property type="entry name" value="Cyt_P450_sf"/>
</dbReference>
<keyword evidence="4" id="KW-0812">Transmembrane</keyword>
<dbReference type="PANTHER" id="PTHR24282">
    <property type="entry name" value="CYTOCHROME P450 FAMILY MEMBER"/>
    <property type="match status" value="1"/>
</dbReference>
<dbReference type="GO" id="GO:0016020">
    <property type="term" value="C:membrane"/>
    <property type="evidence" value="ECO:0007669"/>
    <property type="project" value="UniProtKB-SubCell"/>
</dbReference>
<dbReference type="GO" id="GO:0004497">
    <property type="term" value="F:monooxygenase activity"/>
    <property type="evidence" value="ECO:0007669"/>
    <property type="project" value="UniProtKB-KW"/>
</dbReference>
<dbReference type="EMBL" id="JACGWN010000016">
    <property type="protein sequence ID" value="KAL0393911.1"/>
    <property type="molecule type" value="Genomic_DNA"/>
</dbReference>
<evidence type="ECO:0000256" key="7">
    <source>
        <dbReference type="ARBA" id="ARBA00023002"/>
    </source>
</evidence>
<keyword evidence="7" id="KW-0560">Oxidoreductase</keyword>
<evidence type="ECO:0000256" key="1">
    <source>
        <dbReference type="ARBA" id="ARBA00004370"/>
    </source>
</evidence>
<keyword evidence="5" id="KW-0479">Metal-binding</keyword>
<proteinExistence type="inferred from homology"/>
<evidence type="ECO:0000256" key="8">
    <source>
        <dbReference type="ARBA" id="ARBA00023004"/>
    </source>
</evidence>
<accession>A0AAW2SQZ7</accession>
<sequence>MRLYLRRPPGKEAFKIKIGNIRVPKGVNVWTMVTALHTDTALWGADALEFKPQRFENGIAGACKSPNAYMPFGSDSGFA</sequence>
<keyword evidence="10" id="KW-0472">Membrane</keyword>
<keyword evidence="6" id="KW-1133">Transmembrane helix</keyword>
<protein>
    <submittedName>
        <fullName evidence="11">Cytochrome</fullName>
    </submittedName>
</protein>
<keyword evidence="9" id="KW-0503">Monooxygenase</keyword>
<evidence type="ECO:0000256" key="9">
    <source>
        <dbReference type="ARBA" id="ARBA00023033"/>
    </source>
</evidence>
<dbReference type="Gene3D" id="1.10.630.10">
    <property type="entry name" value="Cytochrome P450"/>
    <property type="match status" value="1"/>
</dbReference>
<reference evidence="11" key="1">
    <citation type="submission" date="2020-06" db="EMBL/GenBank/DDBJ databases">
        <authorList>
            <person name="Li T."/>
            <person name="Hu X."/>
            <person name="Zhang T."/>
            <person name="Song X."/>
            <person name="Zhang H."/>
            <person name="Dai N."/>
            <person name="Sheng W."/>
            <person name="Hou X."/>
            <person name="Wei L."/>
        </authorList>
    </citation>
    <scope>NUCLEOTIDE SEQUENCE</scope>
    <source>
        <strain evidence="11">KEN1</strain>
        <tissue evidence="11">Leaf</tissue>
    </source>
</reference>
<dbReference type="GO" id="GO:0020037">
    <property type="term" value="F:heme binding"/>
    <property type="evidence" value="ECO:0007669"/>
    <property type="project" value="InterPro"/>
</dbReference>
<organism evidence="11">
    <name type="scientific">Sesamum latifolium</name>
    <dbReference type="NCBI Taxonomy" id="2727402"/>
    <lineage>
        <taxon>Eukaryota</taxon>
        <taxon>Viridiplantae</taxon>
        <taxon>Streptophyta</taxon>
        <taxon>Embryophyta</taxon>
        <taxon>Tracheophyta</taxon>
        <taxon>Spermatophyta</taxon>
        <taxon>Magnoliopsida</taxon>
        <taxon>eudicotyledons</taxon>
        <taxon>Gunneridae</taxon>
        <taxon>Pentapetalae</taxon>
        <taxon>asterids</taxon>
        <taxon>lamiids</taxon>
        <taxon>Lamiales</taxon>
        <taxon>Pedaliaceae</taxon>
        <taxon>Sesamum</taxon>
    </lineage>
</organism>
<keyword evidence="3" id="KW-0349">Heme</keyword>
<dbReference type="AlphaFoldDB" id="A0AAW2SQZ7"/>
<reference evidence="11" key="2">
    <citation type="journal article" date="2024" name="Plant">
        <title>Genomic evolution and insights into agronomic trait innovations of Sesamum species.</title>
        <authorList>
            <person name="Miao H."/>
            <person name="Wang L."/>
            <person name="Qu L."/>
            <person name="Liu H."/>
            <person name="Sun Y."/>
            <person name="Le M."/>
            <person name="Wang Q."/>
            <person name="Wei S."/>
            <person name="Zheng Y."/>
            <person name="Lin W."/>
            <person name="Duan Y."/>
            <person name="Cao H."/>
            <person name="Xiong S."/>
            <person name="Wang X."/>
            <person name="Wei L."/>
            <person name="Li C."/>
            <person name="Ma Q."/>
            <person name="Ju M."/>
            <person name="Zhao R."/>
            <person name="Li G."/>
            <person name="Mu C."/>
            <person name="Tian Q."/>
            <person name="Mei H."/>
            <person name="Zhang T."/>
            <person name="Gao T."/>
            <person name="Zhang H."/>
        </authorList>
    </citation>
    <scope>NUCLEOTIDE SEQUENCE</scope>
    <source>
        <strain evidence="11">KEN1</strain>
    </source>
</reference>
<evidence type="ECO:0000256" key="10">
    <source>
        <dbReference type="ARBA" id="ARBA00023136"/>
    </source>
</evidence>
<comment type="caution">
    <text evidence="11">The sequence shown here is derived from an EMBL/GenBank/DDBJ whole genome shotgun (WGS) entry which is preliminary data.</text>
</comment>
<comment type="similarity">
    <text evidence="2">Belongs to the cytochrome P450 family.</text>
</comment>
<evidence type="ECO:0000256" key="2">
    <source>
        <dbReference type="ARBA" id="ARBA00010617"/>
    </source>
</evidence>
<dbReference type="GO" id="GO:0005506">
    <property type="term" value="F:iron ion binding"/>
    <property type="evidence" value="ECO:0007669"/>
    <property type="project" value="InterPro"/>
</dbReference>
<evidence type="ECO:0000256" key="5">
    <source>
        <dbReference type="ARBA" id="ARBA00022723"/>
    </source>
</evidence>
<dbReference type="PANTHER" id="PTHR24282:SF196">
    <property type="entry name" value="CYTOCHROME P450 714C2"/>
    <property type="match status" value="1"/>
</dbReference>
<comment type="subcellular location">
    <subcellularLocation>
        <location evidence="1">Membrane</location>
    </subcellularLocation>
</comment>
<evidence type="ECO:0000256" key="4">
    <source>
        <dbReference type="ARBA" id="ARBA00022692"/>
    </source>
</evidence>
<name>A0AAW2SQZ7_9LAMI</name>
<dbReference type="GO" id="GO:0016705">
    <property type="term" value="F:oxidoreductase activity, acting on paired donors, with incorporation or reduction of molecular oxygen"/>
    <property type="evidence" value="ECO:0007669"/>
    <property type="project" value="InterPro"/>
</dbReference>
<evidence type="ECO:0000313" key="11">
    <source>
        <dbReference type="EMBL" id="KAL0393911.1"/>
    </source>
</evidence>
<evidence type="ECO:0000256" key="3">
    <source>
        <dbReference type="ARBA" id="ARBA00022617"/>
    </source>
</evidence>
<dbReference type="SUPFAM" id="SSF48264">
    <property type="entry name" value="Cytochrome P450"/>
    <property type="match status" value="1"/>
</dbReference>
<gene>
    <name evidence="11" type="ORF">Slati_4357300</name>
</gene>
<evidence type="ECO:0000256" key="6">
    <source>
        <dbReference type="ARBA" id="ARBA00022989"/>
    </source>
</evidence>
<dbReference type="Pfam" id="PF00067">
    <property type="entry name" value="p450"/>
    <property type="match status" value="1"/>
</dbReference>
<dbReference type="InterPro" id="IPR001128">
    <property type="entry name" value="Cyt_P450"/>
</dbReference>
<keyword evidence="8" id="KW-0408">Iron</keyword>